<reference evidence="5 6" key="1">
    <citation type="journal article" date="2018" name="BMC Genomics">
        <title>Genomic evidence for intraspecific hybridization in a clonal and extremely halotolerant yeast.</title>
        <authorList>
            <person name="Gostincar C."/>
            <person name="Stajich J.E."/>
            <person name="Zupancic J."/>
            <person name="Zalar P."/>
            <person name="Gunde-Cimerman N."/>
        </authorList>
    </citation>
    <scope>NUCLEOTIDE SEQUENCE [LARGE SCALE GENOMIC DNA]</scope>
    <source>
        <strain evidence="4 6">EXF-6654</strain>
        <strain evidence="3 5">EXF-6656</strain>
    </source>
</reference>
<name>A0A3M6ZIH1_HORWE</name>
<dbReference type="Proteomes" id="UP000282582">
    <property type="component" value="Unassembled WGS sequence"/>
</dbReference>
<sequence length="217" mass="20466">MQYKVLTVSALAASAFAVPQASQTQELVSVLQVLQTALPSSLVAEALTNSAAVSSEIASQFSAGETPTWFTALPSDVQTYLVPLATNSAAASSALANITAAAPNATLVAPTTGMANMTAVSSGMASSIGLNSTAVTSVSRGTLGSSSATSGSGSSSTSGSDSDSDSGSGAGGAGSSSGSSGSSDSSSSSSSAGASMPTAVMGAGIMGAAGIVGLFAL</sequence>
<evidence type="ECO:0000313" key="5">
    <source>
        <dbReference type="Proteomes" id="UP000281245"/>
    </source>
</evidence>
<evidence type="ECO:0000313" key="6">
    <source>
        <dbReference type="Proteomes" id="UP000282582"/>
    </source>
</evidence>
<evidence type="ECO:0000313" key="3">
    <source>
        <dbReference type="EMBL" id="RMX80653.1"/>
    </source>
</evidence>
<dbReference type="OrthoDB" id="5419608at2759"/>
<dbReference type="EMBL" id="QWIK01000049">
    <property type="protein sequence ID" value="RMY14967.1"/>
    <property type="molecule type" value="Genomic_DNA"/>
</dbReference>
<proteinExistence type="predicted"/>
<feature type="compositionally biased region" description="Low complexity" evidence="1">
    <location>
        <begin position="176"/>
        <end position="196"/>
    </location>
</feature>
<gene>
    <name evidence="4" type="ORF">D0868_01151</name>
    <name evidence="3" type="ORF">D0869_07388</name>
</gene>
<protein>
    <recommendedName>
        <fullName evidence="7">FAS1 domain-containing protein</fullName>
    </recommendedName>
</protein>
<keyword evidence="2" id="KW-0732">Signal</keyword>
<evidence type="ECO:0008006" key="7">
    <source>
        <dbReference type="Google" id="ProtNLM"/>
    </source>
</evidence>
<organism evidence="4 6">
    <name type="scientific">Hortaea werneckii</name>
    <name type="common">Black yeast</name>
    <name type="synonym">Cladosporium werneckii</name>
    <dbReference type="NCBI Taxonomy" id="91943"/>
    <lineage>
        <taxon>Eukaryota</taxon>
        <taxon>Fungi</taxon>
        <taxon>Dikarya</taxon>
        <taxon>Ascomycota</taxon>
        <taxon>Pezizomycotina</taxon>
        <taxon>Dothideomycetes</taxon>
        <taxon>Dothideomycetidae</taxon>
        <taxon>Mycosphaerellales</taxon>
        <taxon>Teratosphaeriaceae</taxon>
        <taxon>Hortaea</taxon>
    </lineage>
</organism>
<dbReference type="EMBL" id="QWIJ01000591">
    <property type="protein sequence ID" value="RMX80653.1"/>
    <property type="molecule type" value="Genomic_DNA"/>
</dbReference>
<feature type="region of interest" description="Disordered" evidence="1">
    <location>
        <begin position="141"/>
        <end position="196"/>
    </location>
</feature>
<feature type="chain" id="PRO_5036086170" description="FAS1 domain-containing protein" evidence="2">
    <location>
        <begin position="18"/>
        <end position="217"/>
    </location>
</feature>
<feature type="compositionally biased region" description="Low complexity" evidence="1">
    <location>
        <begin position="144"/>
        <end position="167"/>
    </location>
</feature>
<evidence type="ECO:0000313" key="4">
    <source>
        <dbReference type="EMBL" id="RMY14967.1"/>
    </source>
</evidence>
<dbReference type="AlphaFoldDB" id="A0A3M6ZIH1"/>
<comment type="caution">
    <text evidence="4">The sequence shown here is derived from an EMBL/GenBank/DDBJ whole genome shotgun (WGS) entry which is preliminary data.</text>
</comment>
<evidence type="ECO:0000256" key="2">
    <source>
        <dbReference type="SAM" id="SignalP"/>
    </source>
</evidence>
<evidence type="ECO:0000256" key="1">
    <source>
        <dbReference type="SAM" id="MobiDB-lite"/>
    </source>
</evidence>
<accession>A0A3M6ZIH1</accession>
<feature type="signal peptide" evidence="2">
    <location>
        <begin position="1"/>
        <end position="17"/>
    </location>
</feature>
<dbReference type="Proteomes" id="UP000281245">
    <property type="component" value="Unassembled WGS sequence"/>
</dbReference>
<dbReference type="VEuPathDB" id="FungiDB:BTJ68_08241"/>